<evidence type="ECO:0000259" key="2">
    <source>
        <dbReference type="Pfam" id="PF01738"/>
    </source>
</evidence>
<gene>
    <name evidence="3" type="ORF">Pan14r_50140</name>
</gene>
<dbReference type="SUPFAM" id="SSF53474">
    <property type="entry name" value="alpha/beta-Hydrolases"/>
    <property type="match status" value="1"/>
</dbReference>
<dbReference type="InterPro" id="IPR029058">
    <property type="entry name" value="AB_hydrolase_fold"/>
</dbReference>
<evidence type="ECO:0000256" key="1">
    <source>
        <dbReference type="ARBA" id="ARBA00022729"/>
    </source>
</evidence>
<dbReference type="PANTHER" id="PTHR43037:SF1">
    <property type="entry name" value="BLL1128 PROTEIN"/>
    <property type="match status" value="1"/>
</dbReference>
<accession>A0A5C5XS51</accession>
<dbReference type="EMBL" id="SJPL01000002">
    <property type="protein sequence ID" value="TWT65469.1"/>
    <property type="molecule type" value="Genomic_DNA"/>
</dbReference>
<dbReference type="OrthoDB" id="9764953at2"/>
<evidence type="ECO:0000313" key="3">
    <source>
        <dbReference type="EMBL" id="TWT65469.1"/>
    </source>
</evidence>
<keyword evidence="4" id="KW-1185">Reference proteome</keyword>
<dbReference type="InterPro" id="IPR050955">
    <property type="entry name" value="Plant_Biomass_Hydrol_Est"/>
</dbReference>
<dbReference type="Pfam" id="PF01738">
    <property type="entry name" value="DLH"/>
    <property type="match status" value="1"/>
</dbReference>
<organism evidence="3 4">
    <name type="scientific">Crateriforma conspicua</name>
    <dbReference type="NCBI Taxonomy" id="2527996"/>
    <lineage>
        <taxon>Bacteria</taxon>
        <taxon>Pseudomonadati</taxon>
        <taxon>Planctomycetota</taxon>
        <taxon>Planctomycetia</taxon>
        <taxon>Planctomycetales</taxon>
        <taxon>Planctomycetaceae</taxon>
        <taxon>Crateriforma</taxon>
    </lineage>
</organism>
<keyword evidence="1" id="KW-0732">Signal</keyword>
<dbReference type="Proteomes" id="UP000317238">
    <property type="component" value="Unassembled WGS sequence"/>
</dbReference>
<sequence length="154" mass="16718">MTVTMGSIAICYSTCEMTLASNTTLPMSITNVLKIFPEIDEDRVYMTGHSMGGTGTWNWINASPERFAAAPCGFSSTETGDASGLVDLPIWGMVGGKDETNTTRVKSIVERLRAAGNPNVKHTEFPGATHGKANVAVFSSIDLVDWMYSFSRRR</sequence>
<reference evidence="3 4" key="1">
    <citation type="submission" date="2019-02" db="EMBL/GenBank/DDBJ databases">
        <title>Deep-cultivation of Planctomycetes and their phenomic and genomic characterization uncovers novel biology.</title>
        <authorList>
            <person name="Wiegand S."/>
            <person name="Jogler M."/>
            <person name="Boedeker C."/>
            <person name="Pinto D."/>
            <person name="Vollmers J."/>
            <person name="Rivas-Marin E."/>
            <person name="Kohn T."/>
            <person name="Peeters S.H."/>
            <person name="Heuer A."/>
            <person name="Rast P."/>
            <person name="Oberbeckmann S."/>
            <person name="Bunk B."/>
            <person name="Jeske O."/>
            <person name="Meyerdierks A."/>
            <person name="Storesund J.E."/>
            <person name="Kallscheuer N."/>
            <person name="Luecker S."/>
            <person name="Lage O.M."/>
            <person name="Pohl T."/>
            <person name="Merkel B.J."/>
            <person name="Hornburger P."/>
            <person name="Mueller R.-W."/>
            <person name="Bruemmer F."/>
            <person name="Labrenz M."/>
            <person name="Spormann A.M."/>
            <person name="Op Den Camp H."/>
            <person name="Overmann J."/>
            <person name="Amann R."/>
            <person name="Jetten M.S.M."/>
            <person name="Mascher T."/>
            <person name="Medema M.H."/>
            <person name="Devos D.P."/>
            <person name="Kaster A.-K."/>
            <person name="Ovreas L."/>
            <person name="Rohde M."/>
            <person name="Galperin M.Y."/>
            <person name="Jogler C."/>
        </authorList>
    </citation>
    <scope>NUCLEOTIDE SEQUENCE [LARGE SCALE GENOMIC DNA]</scope>
    <source>
        <strain evidence="3 4">Pan14r</strain>
    </source>
</reference>
<proteinExistence type="predicted"/>
<dbReference type="PANTHER" id="PTHR43037">
    <property type="entry name" value="UNNAMED PRODUCT-RELATED"/>
    <property type="match status" value="1"/>
</dbReference>
<feature type="domain" description="Dienelactone hydrolase" evidence="2">
    <location>
        <begin position="31"/>
        <end position="133"/>
    </location>
</feature>
<keyword evidence="3" id="KW-0378">Hydrolase</keyword>
<dbReference type="AlphaFoldDB" id="A0A5C5XS51"/>
<evidence type="ECO:0000313" key="4">
    <source>
        <dbReference type="Proteomes" id="UP000317238"/>
    </source>
</evidence>
<dbReference type="Gene3D" id="3.40.50.1820">
    <property type="entry name" value="alpha/beta hydrolase"/>
    <property type="match status" value="1"/>
</dbReference>
<comment type="caution">
    <text evidence="3">The sequence shown here is derived from an EMBL/GenBank/DDBJ whole genome shotgun (WGS) entry which is preliminary data.</text>
</comment>
<name>A0A5C5XS51_9PLAN</name>
<protein>
    <submittedName>
        <fullName evidence="3">Alpha/beta hydrolase family protein</fullName>
    </submittedName>
</protein>
<dbReference type="GO" id="GO:0016787">
    <property type="term" value="F:hydrolase activity"/>
    <property type="evidence" value="ECO:0007669"/>
    <property type="project" value="UniProtKB-KW"/>
</dbReference>
<dbReference type="InterPro" id="IPR002925">
    <property type="entry name" value="Dienelactn_hydro"/>
</dbReference>